<feature type="signal peptide" evidence="1">
    <location>
        <begin position="1"/>
        <end position="18"/>
    </location>
</feature>
<reference evidence="2 3" key="1">
    <citation type="journal article" date="2018" name="BMC Genomics">
        <title>Comparative genome analyses reveal sequence features reflecting distinct modes of host-adaptation between dicot and monocot powdery mildew.</title>
        <authorList>
            <person name="Wu Y."/>
            <person name="Ma X."/>
            <person name="Pan Z."/>
            <person name="Kale S.D."/>
            <person name="Song Y."/>
            <person name="King H."/>
            <person name="Zhang Q."/>
            <person name="Presley C."/>
            <person name="Deng X."/>
            <person name="Wei C.I."/>
            <person name="Xiao S."/>
        </authorList>
    </citation>
    <scope>NUCLEOTIDE SEQUENCE [LARGE SCALE GENOMIC DNA]</scope>
    <source>
        <strain evidence="2">UMSG1</strain>
    </source>
</reference>
<comment type="caution">
    <text evidence="2">The sequence shown here is derived from an EMBL/GenBank/DDBJ whole genome shotgun (WGS) entry which is preliminary data.</text>
</comment>
<organism evidence="2 3">
    <name type="scientific">Golovinomyces cichoracearum</name>
    <dbReference type="NCBI Taxonomy" id="62708"/>
    <lineage>
        <taxon>Eukaryota</taxon>
        <taxon>Fungi</taxon>
        <taxon>Dikarya</taxon>
        <taxon>Ascomycota</taxon>
        <taxon>Pezizomycotina</taxon>
        <taxon>Leotiomycetes</taxon>
        <taxon>Erysiphales</taxon>
        <taxon>Erysiphaceae</taxon>
        <taxon>Golovinomyces</taxon>
    </lineage>
</organism>
<sequence>MFYFTGLLLFLCHKFVEYRRQYYSVATQCILSYEIPNKSQI</sequence>
<proteinExistence type="predicted"/>
<dbReference type="EMBL" id="MCBS01021038">
    <property type="protein sequence ID" value="RKF78564.1"/>
    <property type="molecule type" value="Genomic_DNA"/>
</dbReference>
<dbReference type="Proteomes" id="UP000285326">
    <property type="component" value="Unassembled WGS sequence"/>
</dbReference>
<accession>A0A420IVI9</accession>
<keyword evidence="1" id="KW-0732">Signal</keyword>
<name>A0A420IVI9_9PEZI</name>
<protein>
    <submittedName>
        <fullName evidence="2">Uncharacterized protein</fullName>
    </submittedName>
</protein>
<evidence type="ECO:0000256" key="1">
    <source>
        <dbReference type="SAM" id="SignalP"/>
    </source>
</evidence>
<evidence type="ECO:0000313" key="3">
    <source>
        <dbReference type="Proteomes" id="UP000285326"/>
    </source>
</evidence>
<dbReference type="AlphaFoldDB" id="A0A420IVI9"/>
<evidence type="ECO:0000313" key="2">
    <source>
        <dbReference type="EMBL" id="RKF78564.1"/>
    </source>
</evidence>
<feature type="chain" id="PRO_5019193539" evidence="1">
    <location>
        <begin position="19"/>
        <end position="41"/>
    </location>
</feature>
<gene>
    <name evidence="2" type="ORF">GcM1_c14296o27</name>
</gene>